<name>A0A381U937_9ZZZZ</name>
<dbReference type="PANTHER" id="PTHR38731">
    <property type="entry name" value="LIPL45-RELATED LIPOPROTEIN-RELATED"/>
    <property type="match status" value="1"/>
</dbReference>
<sequence>MLLGILSVWLLFFQSAAWSVQNSLELHSGTVKIIRSGKSQILQKAGETYSLSANDRLQTGENTQVTLYLNDRDNMVKLFSHSFFKLDDISEQENNVALFTGKANFSVKPLPGSSGAGEDESKIGKKDKATARELKDKLGGDLKGSLAKLGKSKLSRKKKRFKVRTVSAVIGVRGTKFVLATGSFSPNRADLLVLPEKEPGTKSEATLANTKLSEYEEKVGPGEVSRVVEDRGPTVSVTISPEEIARIAEADGPDSFQGVEFGLSESIDSIQERQRREDETPRFDEKIDAEGEFLEQLDRLEELETVVSNAENAIDSAKSKILILSMTFTNR</sequence>
<dbReference type="PANTHER" id="PTHR38731:SF1">
    <property type="entry name" value="FECR PROTEIN DOMAIN-CONTAINING PROTEIN"/>
    <property type="match status" value="1"/>
</dbReference>
<protein>
    <recommendedName>
        <fullName evidence="3">FecR protein domain-containing protein</fullName>
    </recommendedName>
</protein>
<accession>A0A381U937</accession>
<evidence type="ECO:0008006" key="3">
    <source>
        <dbReference type="Google" id="ProtNLM"/>
    </source>
</evidence>
<reference evidence="2" key="1">
    <citation type="submission" date="2018-05" db="EMBL/GenBank/DDBJ databases">
        <authorList>
            <person name="Lanie J.A."/>
            <person name="Ng W.-L."/>
            <person name="Kazmierczak K.M."/>
            <person name="Andrzejewski T.M."/>
            <person name="Davidsen T.M."/>
            <person name="Wayne K.J."/>
            <person name="Tettelin H."/>
            <person name="Glass J.I."/>
            <person name="Rusch D."/>
            <person name="Podicherti R."/>
            <person name="Tsui H.-C.T."/>
            <person name="Winkler M.E."/>
        </authorList>
    </citation>
    <scope>NUCLEOTIDE SEQUENCE</scope>
</reference>
<proteinExistence type="predicted"/>
<gene>
    <name evidence="2" type="ORF">METZ01_LOCUS76922</name>
</gene>
<evidence type="ECO:0000256" key="1">
    <source>
        <dbReference type="SAM" id="Coils"/>
    </source>
</evidence>
<feature type="coiled-coil region" evidence="1">
    <location>
        <begin position="293"/>
        <end position="320"/>
    </location>
</feature>
<keyword evidence="1" id="KW-0175">Coiled coil</keyword>
<dbReference type="EMBL" id="UINC01005869">
    <property type="protein sequence ID" value="SVA24068.1"/>
    <property type="molecule type" value="Genomic_DNA"/>
</dbReference>
<dbReference type="AlphaFoldDB" id="A0A381U937"/>
<evidence type="ECO:0000313" key="2">
    <source>
        <dbReference type="EMBL" id="SVA24068.1"/>
    </source>
</evidence>
<organism evidence="2">
    <name type="scientific">marine metagenome</name>
    <dbReference type="NCBI Taxonomy" id="408172"/>
    <lineage>
        <taxon>unclassified sequences</taxon>
        <taxon>metagenomes</taxon>
        <taxon>ecological metagenomes</taxon>
    </lineage>
</organism>